<feature type="chain" id="PRO_5003329192" evidence="1">
    <location>
        <begin position="29"/>
        <end position="453"/>
    </location>
</feature>
<evidence type="ECO:0000256" key="1">
    <source>
        <dbReference type="SAM" id="SignalP"/>
    </source>
</evidence>
<dbReference type="InterPro" id="IPR029058">
    <property type="entry name" value="AB_hydrolase_fold"/>
</dbReference>
<dbReference type="Proteomes" id="UP000008385">
    <property type="component" value="Chromosome"/>
</dbReference>
<dbReference type="PANTHER" id="PTHR34853:SF1">
    <property type="entry name" value="LIPASE 5"/>
    <property type="match status" value="1"/>
</dbReference>
<reference evidence="2 3" key="2">
    <citation type="journal article" date="2011" name="PLoS ONE">
        <title>The Cyst-Dividing Bacterium Ramlibacter tataouinensis TTB310 Genome Reveals a Well-Stocked Toolbox for Adaptation to a Desert Environment.</title>
        <authorList>
            <person name="De Luca G."/>
            <person name="Barakat M."/>
            <person name="Ortet P."/>
            <person name="Fochesato S."/>
            <person name="Jourlin-Castelli C."/>
            <person name="Ansaldi M."/>
            <person name="Py B."/>
            <person name="Fichant G."/>
            <person name="Coutinho P.M."/>
            <person name="Voulhoux R."/>
            <person name="Bastien O."/>
            <person name="Marechal E."/>
            <person name="Henrissat B."/>
            <person name="Quentin Y."/>
            <person name="Noirot P."/>
            <person name="Filloux A."/>
            <person name="Mejean V."/>
            <person name="Dubow M.S."/>
            <person name="Barras F."/>
            <person name="Barbe V."/>
            <person name="Weissenbach J."/>
            <person name="Mihalcescu I."/>
            <person name="Vermeglio A."/>
            <person name="Achouak W."/>
            <person name="Heulin T."/>
        </authorList>
    </citation>
    <scope>NUCLEOTIDE SEQUENCE [LARGE SCALE GENOMIC DNA]</scope>
    <source>
        <strain evidence="3">ATCC BAA-407 / DSM 14655 / LMG 21543 / TTB310</strain>
    </source>
</reference>
<dbReference type="Gene3D" id="1.10.260.160">
    <property type="match status" value="1"/>
</dbReference>
<dbReference type="SUPFAM" id="SSF53474">
    <property type="entry name" value="alpha/beta-Hydrolases"/>
    <property type="match status" value="1"/>
</dbReference>
<accession>F5XZ77</accession>
<dbReference type="InterPro" id="IPR005152">
    <property type="entry name" value="Lipase_secreted"/>
</dbReference>
<dbReference type="PROSITE" id="PS51257">
    <property type="entry name" value="PROKAR_LIPOPROTEIN"/>
    <property type="match status" value="1"/>
</dbReference>
<feature type="signal peptide" evidence="1">
    <location>
        <begin position="1"/>
        <end position="28"/>
    </location>
</feature>
<dbReference type="STRING" id="365046.Rta_21510"/>
<dbReference type="PANTHER" id="PTHR34853">
    <property type="match status" value="1"/>
</dbReference>
<dbReference type="AlphaFoldDB" id="F5XZ77"/>
<dbReference type="KEGG" id="rta:Rta_21510"/>
<dbReference type="GO" id="GO:0016042">
    <property type="term" value="P:lipid catabolic process"/>
    <property type="evidence" value="ECO:0007669"/>
    <property type="project" value="InterPro"/>
</dbReference>
<dbReference type="Pfam" id="PF03583">
    <property type="entry name" value="LIP"/>
    <property type="match status" value="1"/>
</dbReference>
<dbReference type="Gene3D" id="3.40.50.1820">
    <property type="entry name" value="alpha/beta hydrolase"/>
    <property type="match status" value="1"/>
</dbReference>
<dbReference type="eggNOG" id="COG1073">
    <property type="taxonomic scope" value="Bacteria"/>
</dbReference>
<evidence type="ECO:0000313" key="3">
    <source>
        <dbReference type="Proteomes" id="UP000008385"/>
    </source>
</evidence>
<gene>
    <name evidence="2" type="ordered locus">Rta_21510</name>
</gene>
<dbReference type="OrthoDB" id="9798122at2"/>
<dbReference type="EMBL" id="CP000245">
    <property type="protein sequence ID" value="AEG93247.1"/>
    <property type="molecule type" value="Genomic_DNA"/>
</dbReference>
<keyword evidence="3" id="KW-1185">Reference proteome</keyword>
<evidence type="ECO:0000313" key="2">
    <source>
        <dbReference type="EMBL" id="AEG93247.1"/>
    </source>
</evidence>
<protein>
    <submittedName>
        <fullName evidence="2">Esterase-like protein</fullName>
    </submittedName>
</protein>
<dbReference type="GO" id="GO:0004806">
    <property type="term" value="F:triacylglycerol lipase activity"/>
    <property type="evidence" value="ECO:0007669"/>
    <property type="project" value="InterPro"/>
</dbReference>
<dbReference type="PATRIC" id="fig|365046.3.peg.2203"/>
<reference evidence="3" key="1">
    <citation type="submission" date="2006-01" db="EMBL/GenBank/DDBJ databases">
        <title>Genome of the cyst-dividing bacterium Ramlibacter tataouinensis.</title>
        <authorList>
            <person name="Barakat M."/>
            <person name="Ortet P."/>
            <person name="De Luca G."/>
            <person name="Jourlin-Castelli C."/>
            <person name="Ansaldi M."/>
            <person name="Py B."/>
            <person name="Fichant G."/>
            <person name="Coutinho P."/>
            <person name="Voulhoux R."/>
            <person name="Bastien O."/>
            <person name="Roy S."/>
            <person name="Marechal E."/>
            <person name="Henrissat B."/>
            <person name="Quentin Y."/>
            <person name="Noirot P."/>
            <person name="Filloux A."/>
            <person name="Mejean V."/>
            <person name="DuBow M."/>
            <person name="Barras F."/>
            <person name="Heulin T."/>
        </authorList>
    </citation>
    <scope>NUCLEOTIDE SEQUENCE [LARGE SCALE GENOMIC DNA]</scope>
    <source>
        <strain evidence="3">ATCC BAA-407 / DSM 14655 / LMG 21543 / TTB310</strain>
    </source>
</reference>
<dbReference type="PIRSF" id="PIRSF029171">
    <property type="entry name" value="Esterase_LipA"/>
    <property type="match status" value="1"/>
</dbReference>
<proteinExistence type="predicted"/>
<sequence length="453" mass="46798">MLRNPCRLLALANILAVLLTACGGGGSAGDTGTAGAEAGADAGAVAGRGTLRTAPRTVGELDSDVIDTAAAATGLRGLADRARCDVRIVALDYNTVGVSSEPTNATGVLLVPAGDCAGEAHPLVAYARGTNVQKLDTLAAADDPETLLLATFYAAQGYAVVATDYLGYAGSTYPYHPYLHADSEASAVIDAIRAARAAAPDESLRLSGRVMVSGYSQGGHASAAAQRTMERENAQEFELVAGSHMAGPYNLSGALREPVAVASYPVFMAFLVTSWQKVYGNLYANASQVFRPPYSDNIDNLLPSATLTTSTLVSTGALPGGTPAQAREALLQPAFLSDLLTNDANPVLQAARRNDVLGWSPRARTLLCGGSGDPTVPLATHQAVAAADFASRGVGTVTAVDVDPNIRSAFTLDGQAPTDPESSAYSTYYGNYHAVLQPPFCLARSKALFDSVR</sequence>
<name>F5XZ77_RAMTT</name>
<dbReference type="RefSeq" id="WP_013901479.1">
    <property type="nucleotide sequence ID" value="NC_015677.1"/>
</dbReference>
<organism evidence="2 3">
    <name type="scientific">Ramlibacter tataouinensis (strain ATCC BAA-407 / DSM 14655 / LMG 21543 / TTB310)</name>
    <dbReference type="NCBI Taxonomy" id="365046"/>
    <lineage>
        <taxon>Bacteria</taxon>
        <taxon>Pseudomonadati</taxon>
        <taxon>Pseudomonadota</taxon>
        <taxon>Betaproteobacteria</taxon>
        <taxon>Burkholderiales</taxon>
        <taxon>Comamonadaceae</taxon>
        <taxon>Ramlibacter</taxon>
    </lineage>
</organism>
<keyword evidence="1" id="KW-0732">Signal</keyword>
<dbReference type="HOGENOM" id="CLU_039051_0_0_4"/>